<feature type="domain" description="EGF-like" evidence="5">
    <location>
        <begin position="3307"/>
        <end position="3344"/>
    </location>
</feature>
<feature type="domain" description="EGF-like" evidence="5">
    <location>
        <begin position="4821"/>
        <end position="4858"/>
    </location>
</feature>
<feature type="domain" description="EGF-like" evidence="5">
    <location>
        <begin position="2354"/>
        <end position="2391"/>
    </location>
</feature>
<feature type="domain" description="EGF-like" evidence="5">
    <location>
        <begin position="1767"/>
        <end position="1805"/>
    </location>
</feature>
<feature type="domain" description="EGF-like" evidence="5">
    <location>
        <begin position="1337"/>
        <end position="1375"/>
    </location>
</feature>
<feature type="domain" description="EGF-like" evidence="5">
    <location>
        <begin position="2404"/>
        <end position="2442"/>
    </location>
</feature>
<feature type="domain" description="EGF-like" evidence="5">
    <location>
        <begin position="3041"/>
        <end position="3079"/>
    </location>
</feature>
<sequence>MPTRMFSSSDCPKNKACVRNKCKDPCPGTCGTNAHCTVVNHIPICTCPERHTGNPFVSCIAVPVQDIAKDPCSPSPCGPFSQCRQINGQAVCSCAQGYIGSPPNCRPECVVNSECPLNEACTNQKCRDPCPGTCGFGAKCVVRNHSPICSCPPSYTGNPFVRCEPVPKEPLNTCQPSPCGPYSECRQTEGGPSCSCLPSYIGSPPNCRPECSSNAECSSHLACINQKCRDPCPGTCGLNAECRVVSHAPNCQCLPGYSGDPFTQCTEIIPVQYEEHINPCVPSPCGANAICKEQNGAGSCSCLPEYIGNSYEGCRPECVLNTDCPSSKACIRNKCQDPCPGTCGTNADCRVIAHLPSCVCRPGFTGDPFSYCTPVPREPIVQDVPRNPCHPSPCGPNSQCKDVNGQAVCTCSSGYIGTPPGCRPECTINSECPSDKACINQKCKNPCEGTCGRNAECRVVNHSPICSCRHGFTGDPFSSCSPIPPPPPPIQHEYINPCQPSPCGPYSECRDIGGAPSCSCRANYIGTPPNCRPECIINQECPSNQACIREKCRDPCPGSCGAGAQCSVINHVPTCTCPHGFTGNPFDNCYHQPEQTEPVQTDPCHPNPCGSNAECHDGVCSCIAEYHGDPYTGCRPECVTSTDCAKNKACVRNKCKDPCPGTCGSNAICSVVNHIPICTCPERHTGNPFVSCTPVIVQEIAKDPCSPSPCGPFSQCRQINGQAVCSCAQGYIGSPPNCRPECVVNSECPLNEACTNQKCRDPCPGTCGFGAKCVVRNHSPICSCPPSYTGNPFVRCEPVPIKQEEPLNTCQPSPCGPYSECRQTEGGPSCSCLPNYIGSPPNCRPECSSNAECSSHLACINQKCRDPCPGTCGLHAECRVVSHAPNCQCLPGYSGDPFTQCTEIIPVQYEEHINPCVPSPCGANAICKEQNGAGSCSCLPEYIGNPYEGCRPECVLNTDCPSSKACIRNKCQDPCPGTCGTNADCRVIGHLPNCICRHGFTGDPFSYCTPVPPEPIVQEAPRHPCHPSPCGPNSQCKEVNGQAVCTCNSGYIGTPPGCRPECTINSECPADKACINQKCKNPCEGTCGRNAECRVVNHSPICSCRHGFTGDPFSSCSPIPPPPPPIQHEYINPCQPSPCGPYSECRDIGGAPSCSCRATYIGTPPNCRPECISNYECPSHRACIREKCADPCPGSCGTNAICNVVNHNAICSCQDGYVGDPFSYCSLKPTVQPVEESDPCNPSPCGSNANCHDGACSCIAEYHGDPYRGCRPECSVSSDCPINKACIRNKCIDPCPGTCGQNARCEVINHIPNCVCPEHSTGNPFFACNPIVEDAIVKDVCFPSPCGPNSQCRNINGQAVCSCVPGFVGSPPTCRPECVINAECPLNQACINQHCRDPCIGTCGIAANCLVVNHSPICSCLPSYTGDPFVRCHPVTTVVESSPQDPCVPSPCGPFSQCRPVGEFPSCSCLSGYVGSPPNCRPECVTSSECASHLACVQQKCVDPCIGSCGTNAVCRVISHAPNCQCLPGYTGNPFLLCSVIQSKPIEEIISPCTPSPCGANAICREQNGVGSCTCAVDFIGNPYEGCRPECVLNTDCQSNKACISNKCKDPCPGTCGPNADCQVVSHLPSCTCRAGYTGDPFRYCNLLPLEPVVQQAPQNPCYPSPCGPNSQCKELNRQAVCSCLPNYTGSPPGCRPECVVSSECPVNRACVKQKCTDPCPGTCGQNAQCSVVNHSPICACNHDFTGDPFSRCYPIPKSEPVVQHEYQNPCLPSPCGPHSQCREVNGVPSCSCLPSYVGSPPNCRPECVINSECQSHLACINEKCRDPCPGSCGTGAQCTVINHTPICSCLDGYIGDPFSYCRAKPPTPAPVEASDPCNPSPCGSNAVCLNGVCSCEPEYQGDPYIGCRPECVLSTDCPKTQVCIRNKCKNPCPATCGQNAVCEVVNHVPICICPEKTTGNAFVTCNPIVEDVIPKAVCSPSPCGPNSLCRQVNGQAVCTCVPGYIGSPPVCRPECVVSSECPPNKACSNQKCRDPCIGTCGVGAVCQVVNHSPVCSCPPSQTGDPLVRCRIVETHVQAAPENPCLPSPCGPFSQCRDAGGSPSCSCLPGYVGTPPQCKPECVSNFECPSHMACVIQKCRDPCPGTCGTNADCRVVSHSPICQCLPGYTGDPFSQCVSKQSEPVRERPTPCTPSPCGANAICREQNGAGSCSCIEDYQGNPYEGCRPECILNTDCPSNRACIRNKCQDPCPGTCGQNAVCQVVNHLPSCTCQPGYSGDPFRHCTLIPEPVVQAEPTDPCVPSPCGPNSQCRHVNGQAVCSCLPTFIGSPPGCRPECTVSSECPQNQACVNQKCTDPCVGVCGINAQCQVINHSPICSCQSGFTGDPFLRCYPIPPPPPTPVQEYINPCVPSPCGPNSQCRDIGGTPSCSCLVNYVGSPPNCRPECVINQECQSSLACIQQKCRDPCPGSCGFGAQCSVINHTPICTCPEGYTGDPFSSCQPKPTVVQPVQASDPCNPSPCGPNARCNNGICSCLPDYQGDPYSGCRPECVLNTDCPRTQACLQNKCKDPCPGTCGDNALCEVINHIPTCSCPERTTGNPFISCTPVREDFVTRDICSPSPCGPNSQCREVNGQAVCSCVPNFIGTPPNCRPECVISAECPQNQACTNQKCRDPCPGTCGIGALCQVVNHNPICSCPPSFTGDPFTRCRVLESPPPVTPQDPCQPSPCGPFSQCRDIGGSPSCSCLNNYVGTPPNCKPECVSNSECPNHLACINQKCRDPCPGSCGSNAQCRVVSHAPNCFCLPGYTGDPFSFCLIQQEQYPVEVSNPCQPSPCGANAICREQNGAGSCRCVDDYQGNPYEGCRPECVINTDCSSNRACLRNKCVDPCPGTCGQNADCQVVNHLASCTCRQGFTGDPFRYCNPIPPQPVQAEPQNPCQPSPCGPNSQCREVNGQAVCSCLPEYSGSPPSCRPECVTSSECPQDKACIKQKCADPCAGTCGLNAKCRVINHSPICSCENGFTGDPFLRCFPIPPPPPTPAPTPVNPCVPSPCGPYSQCRDIGGVPSCSCRANYIGNPPNCRPECVINQECPSNQACMNEKCRDPCPGSCGAGARCSVINHTPICVCPDGLTGDPFSNCYPAPTPVQPVQASDPCNPSPCGPNAQCNNGICTCLPEYQGDPYSACRPECVLNTDCPRNRACLRNKCQDPCPGTCGQGATCDVVNHIPICSCPERTTGNPFVSCNPVQDVAPRDVCSPSPCGPNSQCRQVNGQAVCSCIVGYIGSPPICRPECVVNSECPQNQACSNQKCKDPCPGTCGIGALCQVVNHNPICSCPTSYTGDPFIRCQVVQKPADVPINPCYPSPCGPYSQCRDVGGSPSCSCLKEYIGTPPTCRPECISNSECSSHLACINQKCGDPCPGTCGTNAVCRVVSHAPNCQCQPGYTGDPFRFCSVYSEPPPTEKLSPCLPSPCGPNAVCREQNNAGSCTCLDDYIGNPYEGCRPECVLNTDCPSNRACIRSKCQDPCPGTCGQNADCQVVNHLPSCICRPGYTGDPFRYCNVVPPERKHLHQRYYISYPKKITLTASGVLAIQAEPQNPCQPSPCGPNSQCREVNGQAVCSCLPNYIGTPPGCRPECTVSSECPLNRACINQKCSDPCPGTCGQNARCDVLNHSPICSCNSGYTGDPFTRCYPIPPPSPVQQEPVNPCVPSPCGPYSICQSHGNTPSCSCQIGYVGSPPNCRPECTINAECPSNLACIREKCRDPCPGSCGAGARCTVFNHIPICSCPEGYTGDPFSNCVIKPPPPADVQLSDPCNPSPCGPNARCDNGVCSCLPEYQGDPYAGCRPECVLNNECPRNKACIRNKCRDPCPGTCGQGATCEVVNHIPICTCPEKTSGDPFFGCYPVQEAPKDVCSPSPCGPNSLCRQINGQAVCSCVPGYIGAPPSCRPECVVSSECPLNQACSNQKCRDPCPGTCGIGAICQVVNHNPVCSCPPRYTGDPFLNCFPLPVKVDPVQSAPINPCQPSPCGPHSQCRDVGGSPSCSCLPEFIGSPPNCRPECVSNFECPSHLACINNKCKDPCPGTCGANANCRVVSHTPNCQCQPGYTGDPFRLCYPKPQDVPIERPTPCVPSPCGANAICKEQNGIGSCTCIEDYTGNPYESCRPECVINTDCPSNRACIRNKCQDPCPGTCGQNADCQVINHLASCMCRPGYTGDPFRHCHILPEPIKIEPQDPCNPSPCGPNSQCRKVNGQAVCSCLPNYIGSPPGCRPECVVSAECPQNKACVNQKCIDPCNGVCGLNTKCDVINHSPVCTCQSGYTGDPFTRCYPIPPPAKEPVRQEYVNPCVPSPCGPNAECRDIGGIPSCSCRPTYIGSPPNCRPECIINSECNSNQACIREKCRDPCPGSCGIGARCTVINHTPVCSCQEGYTGDPFVNCYPKPIEQIPVKSDPCNPSPCGANAICKDGVCSCIPEYHGDPFIECRPECVLSNDCPRDKACINNKCRDPCPGTCGQEARCDVIQHIPSCSCPPGFTGDPFVVCRPIPKPAVTQPCNPSPCGPNSQCREINQQAVCSCLAGYIGAPPTCRPECVVSAECPLNQACINQKCVNPCPGTCGYGAKCEVINHNPICSCPPRFTGDPFASCYPIPERAPPPPEAPRDPCQPNPCGPNAQCRVSSDGTPSCSCLTGFVGSPPNCRPECVLNSDCPSHLACFNQKCRDPCPGSCGSGAECRVVAHIPNCLCPAGYEGDPFRYCTVKPPPPKESIVPTNPCQPSPCGHNARCRIEYSSAVCECERDYHGNPYEGCRPECLVSSDCPMHRACIRSKCEDPCPGTCGVQAICTVSNHVPICSCPEGYTGDAFRICQPVPVRQEPVFSDPCSPSPCGPNAICRVSNGNAVCECPPGYFGNPSTSGCRPECVISADCPRDKACVNSKCVNPCPGVCGYDAMCQVINHSPVCSCPPPLVGDPFTQCKKQPVLPVDPCNPSPCSANGQCRVINGQAVCTYPECLINQDCPTNKACYNQRCRDPCNGACGVNAICNVVNHNPVCSCPPGYEGAPRVECRLRAPVVEIPRPECLDNSDCPNDKACINQKCLDPCRENPNACARNAECRVQLHRPTCTCRDGYTGNAQSHCHEIGCRSDSDCAPKEACINRQCEDPCSYTQCGVNALCRADGNHRARCYCRDNHRGDPYVRCNPPECTKDEDCPYNLACRNERCESPCNCARSALCTVNHHRATCRCPPGYVGNPQVDCTMAPMEAPPQCKQDADCASKLACFSGVCKNPCVETRPCVQNAECRVVDTLPLRTMSCHCLPGFVGDADVECKRAPAELPGCKSDDECPHTDTCLNRQCVNPCLASNPCARNGECQAINHRAVCKCPSGHVGDPFVNCYKEPQALPRPECVFDFDCPSDRSCINNRCQDPCALSNPCGTNAICKTYQHHPTCQCREGWGGNPQIQCYQAECTTDSDCLHDKACINGNCLNPCLHSSTHCGRGAECHVRLHLAQCVCPAGTQGDPFASCITSVCQYNEDCADHEACDRLNRLCRPVCSEDSCADTAHCVGRNHQPSCSCPPGSSGNPYIECTETRVIIHHVESAEPECRQDSDCPSQHGCVNKRCQNPCVVENVCSPDQECRVLDTIPVRSIMCQCPSDTVADKDGRCRPIVIVDSGCHSDSECGDSEKCVRGICVDACKIDFCGINAQCKPKYHRALCSCPPGYVGNPHIECSVVSRVPVLPPPPECTRNYDCPYDKSCVNQLCVNPCIVGDPCSRGAFCHVHDHTPVCRCPTGYTGDPRVQCHPPTESVTVGCALNSDCPSTESCINQLCVTPCNCGPNAECKVTNHYAICFCKKGYSGNPQIGCVKLGCESDSQCPHDKQCYNGECLNPCIIEDPCASNAQCFGSNHRSQCKCTPGYEGNPFVKCERIECRSNNDCPLNRACVNHQCVNPCATSAKPPCASNALCYVHNHAAACRCPDHLPEGNPLEFCQRTPPRQHEPECRVDTDCPNRLACIRNECVDPCRVLKPCSETAMCGVLNSVPVRTMVCTCAEGWVPNTAGECIPVVTPIPPGCTTDDDCSYNETCINRLCRNPCNCGRNAQCHIDNHRPICSCVEGYEGNPNVACHTIGCRSDSECESGKACVNGNCVNPCLIDDPCGIHAECFVFGNKAECRCLSGYRGNPKDRCFPVGCRSNNDCPSDRSCINAQCIDPCLYDNPCSPRAECSVHNHLALCRCPVEMNGNPYVECRPEPQPECRIDADCPPTLACLDSKCQNPCSIIDPCHPPSYCQVEPTEPVRTMICICPEGYISSGSGSCKPIPPILTIGECASDSDCPADKACIRGICTDPCDCGINAECRILNHKPVCACSIGYVGNPDIECKRAGCSSDDECNGQQVCRDRVCVNVCAPENSTCGLNAECYGTNHRAICECPFGLQGNPKVACVEVDCTTESDCPSDKACVNSKCVSPCELSNPCEEPAQCKVYNHHPDCSCPIGFVGDLGSGCTRVDIGCKSDEECPSQTACINGECVNPCDETNPCGVNSECAVLDTVPVKTVICECLPGYEGNAAEQCDKISSCPPEKGLIKDENGNCVCPPRFGLNENDECTRCPEEKGLKVDERGRCVCALERGMVVDERGNCVCPIEHGYRLNQRGFCVPFTVPECETDEDCPDHRYCNFETKTCDDPCLTKRCGVNALCNATNHEAICQCITGYVGDPNVYCNGTSPFRTDFPRPDMVVSCMSDGVQVEIHITEQGFNGVMYVKGHSKNEQCRRIVSLPPDSVPKTEIFKVTFGNCGLIHVNGHASFVLVIQKHPKLVTYKAQAYHIKCVYTTGEQNVTLGFNVSMLTTAGTIANTGPPPTCVMKIVTQAGQPISSAEIGDNLMLQVTVEPNSIYGGFARSCVAKTMEDNIENEYEVTDENGCATDPSIFGEWEYNPDQQALLASFNAFKFPSSDNIRFQCNIRVCFGRCQPVNCRGYNAFGRKRRQIEGNNSNLTDVEVAEAALEGQLREEITIQSNAIFTVERREERFVDPTEAPDTQSSPQDICVSMIGFIIALVITALLALVAVAVAVSCWLMAYRKRPRTTGPLPHPPEFPNPLFTTPEPVAEPSPDYLS</sequence>
<feature type="domain" description="EGF-like" evidence="5">
    <location>
        <begin position="760"/>
        <end position="797"/>
    </location>
</feature>
<feature type="domain" description="EGF-like" evidence="5">
    <location>
        <begin position="6511"/>
        <end position="6554"/>
    </location>
</feature>
<feature type="domain" description="EGF-like" evidence="5">
    <location>
        <begin position="494"/>
        <end position="532"/>
    </location>
</feature>
<evidence type="ECO:0000256" key="2">
    <source>
        <dbReference type="PROSITE-ProRule" id="PRU00076"/>
    </source>
</evidence>
<name>A0AAN8S2T4_POLSC</name>
<comment type="caution">
    <text evidence="2">Lacks conserved residue(s) required for the propagation of feature annotation.</text>
</comment>
<feature type="domain" description="EGF-like" evidence="5">
    <location>
        <begin position="4543"/>
        <end position="4581"/>
    </location>
</feature>
<feature type="domain" description="EGF-like" evidence="5">
    <location>
        <begin position="1502"/>
        <end position="1539"/>
    </location>
</feature>
<feature type="domain" description="EGF-like" evidence="5">
    <location>
        <begin position="5411"/>
        <end position="5450"/>
    </location>
</feature>
<feature type="domain" description="EGF-like" evidence="5">
    <location>
        <begin position="4120"/>
        <end position="4159"/>
    </location>
</feature>
<feature type="domain" description="EGF-like" evidence="5">
    <location>
        <begin position="5872"/>
        <end position="5911"/>
    </location>
</feature>
<feature type="domain" description="EGF-like" evidence="5">
    <location>
        <begin position="2612"/>
        <end position="2650"/>
    </location>
</feature>
<feature type="disulfide bond" evidence="2">
    <location>
        <begin position="763"/>
        <end position="773"/>
    </location>
</feature>
<feature type="domain" description="EGF-like" evidence="5">
    <location>
        <begin position="1549"/>
        <end position="1588"/>
    </location>
</feature>
<feature type="disulfide bond" evidence="2">
    <location>
        <begin position="3761"/>
        <end position="3771"/>
    </location>
</feature>
<evidence type="ECO:0000259" key="5">
    <source>
        <dbReference type="PROSITE" id="PS50026"/>
    </source>
</evidence>
<feature type="disulfide bond" evidence="2">
    <location>
        <begin position="3415"/>
        <end position="3425"/>
    </location>
</feature>
<feature type="domain" description="EGF-like" evidence="5">
    <location>
        <begin position="2718"/>
        <end position="2756"/>
    </location>
</feature>
<feature type="domain" description="EGF-like" evidence="5">
    <location>
        <begin position="170"/>
        <end position="208"/>
    </location>
</feature>
<feature type="disulfide bond" evidence="2">
    <location>
        <begin position="2780"/>
        <end position="2790"/>
    </location>
</feature>
<feature type="domain" description="EGF-like" evidence="5">
    <location>
        <begin position="553"/>
        <end position="590"/>
    </location>
</feature>
<evidence type="ECO:0000259" key="6">
    <source>
        <dbReference type="PROSITE" id="PS51034"/>
    </source>
</evidence>
<feature type="domain" description="EGF-like" evidence="5">
    <location>
        <begin position="2777"/>
        <end position="2814"/>
    </location>
</feature>
<feature type="disulfide bond" evidence="2">
    <location>
        <begin position="556"/>
        <end position="566"/>
    </location>
</feature>
<dbReference type="SMART" id="SM00179">
    <property type="entry name" value="EGF_CA"/>
    <property type="match status" value="25"/>
</dbReference>
<feature type="disulfide bond" evidence="2">
    <location>
        <begin position="5022"/>
        <end position="5032"/>
    </location>
</feature>
<feature type="domain" description="EGF-like" evidence="5">
    <location>
        <begin position="701"/>
        <end position="739"/>
    </location>
</feature>
<keyword evidence="4" id="KW-0472">Membrane</keyword>
<feature type="domain" description="EGF-like" evidence="5">
    <location>
        <begin position="127"/>
        <end position="164"/>
    </location>
</feature>
<feature type="domain" description="EGF-like" evidence="5">
    <location>
        <begin position="3519"/>
        <end position="3556"/>
    </location>
</feature>
<feature type="domain" description="EGF-like" evidence="5">
    <location>
        <begin position="4337"/>
        <end position="4375"/>
    </location>
</feature>
<feature type="disulfide bond" evidence="2">
    <location>
        <begin position="2357"/>
        <end position="2367"/>
    </location>
</feature>
<dbReference type="InterPro" id="IPR009030">
    <property type="entry name" value="Growth_fac_rcpt_cys_sf"/>
</dbReference>
<dbReference type="SMART" id="SM00274">
    <property type="entry name" value="FOLN"/>
    <property type="match status" value="39"/>
</dbReference>
<feature type="disulfide bond" evidence="2">
    <location>
        <begin position="2143"/>
        <end position="2153"/>
    </location>
</feature>
<feature type="disulfide bond" evidence="2">
    <location>
        <begin position="1505"/>
        <end position="1515"/>
    </location>
</feature>
<feature type="domain" description="EGF-like" evidence="5">
    <location>
        <begin position="2671"/>
        <end position="2708"/>
    </location>
</feature>
<feature type="domain" description="EGF-like" evidence="5">
    <location>
        <begin position="3353"/>
        <end position="3391"/>
    </location>
</feature>
<keyword evidence="1 2" id="KW-1015">Disulfide bond</keyword>
<feature type="disulfide bond" evidence="2">
    <location>
        <begin position="447"/>
        <end position="457"/>
    </location>
</feature>
<feature type="disulfide bond" evidence="2">
    <location>
        <begin position="3310"/>
        <end position="3320"/>
    </location>
</feature>
<feature type="disulfide bond" evidence="2">
    <location>
        <begin position="3522"/>
        <end position="3532"/>
    </location>
</feature>
<feature type="domain" description="EGF-like" evidence="5">
    <location>
        <begin position="6132"/>
        <end position="6171"/>
    </location>
</feature>
<organism evidence="7 8">
    <name type="scientific">Polyplax serrata</name>
    <name type="common">Common mouse louse</name>
    <dbReference type="NCBI Taxonomy" id="468196"/>
    <lineage>
        <taxon>Eukaryota</taxon>
        <taxon>Metazoa</taxon>
        <taxon>Ecdysozoa</taxon>
        <taxon>Arthropoda</taxon>
        <taxon>Hexapoda</taxon>
        <taxon>Insecta</taxon>
        <taxon>Pterygota</taxon>
        <taxon>Neoptera</taxon>
        <taxon>Paraneoptera</taxon>
        <taxon>Psocodea</taxon>
        <taxon>Troctomorpha</taxon>
        <taxon>Phthiraptera</taxon>
        <taxon>Anoplura</taxon>
        <taxon>Polyplacidae</taxon>
        <taxon>Polyplax</taxon>
    </lineage>
</organism>
<feature type="domain" description="EGF-like" evidence="5">
    <location>
        <begin position="3412"/>
        <end position="3449"/>
    </location>
</feature>
<feature type="domain" description="EGF-like" evidence="5">
    <location>
        <begin position="4396"/>
        <end position="4433"/>
    </location>
</feature>
<feature type="domain" description="EGF-like" evidence="5">
    <location>
        <begin position="912"/>
        <end position="951"/>
    </location>
</feature>
<feature type="domain" description="EGF-like" evidence="5">
    <location>
        <begin position="68"/>
        <end position="106"/>
    </location>
</feature>
<feature type="disulfide bond" evidence="2">
    <location>
        <begin position="4183"/>
        <end position="4193"/>
    </location>
</feature>
<dbReference type="PROSITE" id="PS50026">
    <property type="entry name" value="EGF_3"/>
    <property type="match status" value="72"/>
</dbReference>
<feature type="domain" description="EGF-like" evidence="5">
    <location>
        <begin position="3650"/>
        <end position="3687"/>
    </location>
</feature>
<evidence type="ECO:0000256" key="1">
    <source>
        <dbReference type="ARBA" id="ARBA00023157"/>
    </source>
</evidence>
<feature type="domain" description="EGF-like" evidence="5">
    <location>
        <begin position="4180"/>
        <end position="4217"/>
    </location>
</feature>
<dbReference type="Pfam" id="PF21164">
    <property type="entry name" value="Dumpy_DPY"/>
    <property type="match status" value="49"/>
</dbReference>
<dbReference type="PANTHER" id="PTHR22963">
    <property type="entry name" value="ENDOGLIN-RELATED"/>
    <property type="match status" value="1"/>
</dbReference>
<feature type="domain" description="EGF-like" evidence="5">
    <location>
        <begin position="4652"/>
        <end position="4691"/>
    </location>
</feature>
<feature type="disulfide bond" evidence="2">
    <location>
        <begin position="2250"/>
        <end position="2260"/>
    </location>
</feature>
<feature type="domain" description="EGF-like" evidence="5">
    <location>
        <begin position="2140"/>
        <end position="2177"/>
    </location>
</feature>
<dbReference type="SMART" id="SM00286">
    <property type="entry name" value="PTI"/>
    <property type="match status" value="15"/>
</dbReference>
<evidence type="ECO:0000256" key="3">
    <source>
        <dbReference type="SAM" id="MobiDB-lite"/>
    </source>
</evidence>
<feature type="domain" description="EGF-like" evidence="5">
    <location>
        <begin position="865"/>
        <end position="902"/>
    </location>
</feature>
<dbReference type="SUPFAM" id="SSF57184">
    <property type="entry name" value="Growth factor receptor domain"/>
    <property type="match status" value="9"/>
</dbReference>
<feature type="domain" description="EGF-like" evidence="5">
    <location>
        <begin position="3905"/>
        <end position="3943"/>
    </location>
</feature>
<feature type="domain" description="EGF-like" evidence="5">
    <location>
        <begin position="3758"/>
        <end position="3795"/>
    </location>
</feature>
<dbReference type="InterPro" id="IPR000742">
    <property type="entry name" value="EGF"/>
</dbReference>
<feature type="domain" description="EGF-like" evidence="5">
    <location>
        <begin position="4073"/>
        <end position="4110"/>
    </location>
</feature>
<feature type="disulfide bond" evidence="2">
    <location>
        <begin position="4399"/>
        <end position="4409"/>
    </location>
</feature>
<feature type="domain" description="EGF-like" evidence="5">
    <location>
        <begin position="3699"/>
        <end position="3737"/>
    </location>
</feature>
<dbReference type="PANTHER" id="PTHR22963:SF39">
    <property type="entry name" value="DUMPY"/>
    <property type="match status" value="1"/>
</dbReference>
<evidence type="ECO:0000313" key="8">
    <source>
        <dbReference type="Proteomes" id="UP001372834"/>
    </source>
</evidence>
<dbReference type="SMART" id="SM00181">
    <property type="entry name" value="EGF"/>
    <property type="match status" value="118"/>
</dbReference>
<feature type="domain" description="EGF-like" evidence="5">
    <location>
        <begin position="4761"/>
        <end position="4800"/>
    </location>
</feature>
<feature type="domain" description="EGF-like" evidence="5">
    <location>
        <begin position="3459"/>
        <end position="3498"/>
    </location>
</feature>
<feature type="domain" description="EGF-like" evidence="5">
    <location>
        <begin position="385"/>
        <end position="423"/>
    </location>
</feature>
<dbReference type="SMART" id="SM00241">
    <property type="entry name" value="ZP"/>
    <property type="match status" value="1"/>
</dbReference>
<feature type="domain" description="EGF-like" evidence="5">
    <location>
        <begin position="4014"/>
        <end position="4052"/>
    </location>
</feature>
<dbReference type="GO" id="GO:0005509">
    <property type="term" value="F:calcium ion binding"/>
    <property type="evidence" value="ECO:0007669"/>
    <property type="project" value="InterPro"/>
</dbReference>
<feature type="region of interest" description="Disordered" evidence="3">
    <location>
        <begin position="7065"/>
        <end position="7094"/>
    </location>
</feature>
<feature type="domain" description="EGF-like" evidence="5">
    <location>
        <begin position="4712"/>
        <end position="4749"/>
    </location>
</feature>
<feature type="domain" description="EGF-like" evidence="5">
    <location>
        <begin position="2463"/>
        <end position="2500"/>
    </location>
</feature>
<feature type="domain" description="EGF-like" evidence="5">
    <location>
        <begin position="1609"/>
        <end position="1646"/>
    </location>
</feature>
<feature type="disulfide bond" evidence="2">
    <location>
        <begin position="1612"/>
        <end position="1622"/>
    </location>
</feature>
<feature type="domain" description="EGF-like" evidence="5">
    <location>
        <begin position="1021"/>
        <end position="1059"/>
    </location>
</feature>
<dbReference type="EMBL" id="JAWJWE010000037">
    <property type="protein sequence ID" value="KAK6625030.1"/>
    <property type="molecule type" value="Genomic_DNA"/>
</dbReference>
<feature type="domain" description="EGF-like" evidence="5">
    <location>
        <begin position="3591"/>
        <end position="3629"/>
    </location>
</feature>
<evidence type="ECO:0000313" key="7">
    <source>
        <dbReference type="EMBL" id="KAK6625030.1"/>
    </source>
</evidence>
<keyword evidence="2" id="KW-0245">EGF-like domain</keyword>
<feature type="domain" description="EGF-like" evidence="5">
    <location>
        <begin position="806"/>
        <end position="844"/>
    </location>
</feature>
<feature type="domain" description="EGF-like" evidence="5">
    <location>
        <begin position="2187"/>
        <end position="2226"/>
    </location>
</feature>
<feature type="disulfide bond" evidence="2">
    <location>
        <begin position="232"/>
        <end position="242"/>
    </location>
</feature>
<dbReference type="PROSITE" id="PS01186">
    <property type="entry name" value="EGF_2"/>
    <property type="match status" value="53"/>
</dbReference>
<feature type="domain" description="EGF-like" evidence="5">
    <location>
        <begin position="2081"/>
        <end position="2119"/>
    </location>
</feature>
<feature type="disulfide bond" evidence="2">
    <location>
        <begin position="4076"/>
        <end position="4086"/>
    </location>
</feature>
<dbReference type="InterPro" id="IPR001881">
    <property type="entry name" value="EGF-like_Ca-bd_dom"/>
</dbReference>
<feature type="disulfide bond" evidence="2">
    <location>
        <begin position="3653"/>
        <end position="3663"/>
    </location>
</feature>
<feature type="domain" description="EGF-like" evidence="5">
    <location>
        <begin position="4227"/>
        <end position="4265"/>
    </location>
</feature>
<evidence type="ECO:0000256" key="4">
    <source>
        <dbReference type="SAM" id="Phobius"/>
    </source>
</evidence>
<feature type="disulfide bond" evidence="2">
    <location>
        <begin position="2466"/>
        <end position="2476"/>
    </location>
</feature>
<accession>A0AAN8S2T4</accession>
<feature type="domain" description="EGF-like" evidence="5">
    <location>
        <begin position="2247"/>
        <end position="2284"/>
    </location>
</feature>
<feature type="domain" description="EGF-like" evidence="5">
    <location>
        <begin position="5087"/>
        <end position="5127"/>
    </location>
</feature>
<proteinExistence type="predicted"/>
<feature type="domain" description="EGF-like" evidence="5">
    <location>
        <begin position="229"/>
        <end position="266"/>
    </location>
</feature>
<feature type="domain" description="EGF-like" evidence="5">
    <location>
        <begin position="2295"/>
        <end position="2333"/>
    </location>
</feature>
<feature type="domain" description="EGF-like" evidence="5">
    <location>
        <begin position="1975"/>
        <end position="2013"/>
    </location>
</feature>
<feature type="domain" description="EGF-like" evidence="5">
    <location>
        <begin position="1130"/>
        <end position="1168"/>
    </location>
</feature>
<feature type="domain" description="EGF-like" evidence="5">
    <location>
        <begin position="5019"/>
        <end position="5056"/>
    </location>
</feature>
<feature type="disulfide bond" evidence="2">
    <location>
        <begin position="868"/>
        <end position="878"/>
    </location>
</feature>
<feature type="domain" description="EGF-like" evidence="5">
    <location>
        <begin position="5343"/>
        <end position="5382"/>
    </location>
</feature>
<dbReference type="InterPro" id="IPR001507">
    <property type="entry name" value="ZP_dom"/>
</dbReference>
<feature type="domain" description="EGF-like" evidence="5">
    <location>
        <begin position="444"/>
        <end position="481"/>
    </location>
</feature>
<dbReference type="PROSITE" id="PS51034">
    <property type="entry name" value="ZP_2"/>
    <property type="match status" value="1"/>
</dbReference>
<feature type="disulfide bond" evidence="2">
    <location>
        <begin position="2674"/>
        <end position="2684"/>
    </location>
</feature>
<feature type="disulfide bond" evidence="2">
    <location>
        <begin position="1083"/>
        <end position="1093"/>
    </location>
</feature>
<protein>
    <submittedName>
        <fullName evidence="7">Uncharacterized protein</fullName>
    </submittedName>
</protein>
<feature type="domain" description="EGF-like" evidence="5">
    <location>
        <begin position="276"/>
        <end position="315"/>
    </location>
</feature>
<feature type="disulfide bond" evidence="2">
    <location>
        <begin position="130"/>
        <end position="140"/>
    </location>
</feature>
<dbReference type="SUPFAM" id="SSF90148">
    <property type="entry name" value="DPY module"/>
    <property type="match status" value="32"/>
</dbReference>
<dbReference type="Proteomes" id="UP001372834">
    <property type="component" value="Unassembled WGS sequence"/>
</dbReference>
<feature type="domain" description="EGF-like" evidence="5">
    <location>
        <begin position="1443"/>
        <end position="1481"/>
    </location>
</feature>
<keyword evidence="4" id="KW-1133">Transmembrane helix</keyword>
<feature type="domain" description="EGF-like" evidence="5">
    <location>
        <begin position="2932"/>
        <end position="2970"/>
    </location>
</feature>
<feature type="domain" description="EGF-like" evidence="5">
    <location>
        <begin position="1080"/>
        <end position="1117"/>
    </location>
</feature>
<feature type="disulfide bond" evidence="2">
    <location>
        <begin position="4824"/>
        <end position="4834"/>
    </location>
</feature>
<feature type="domain" description="EGF-like" evidence="5">
    <location>
        <begin position="1658"/>
        <end position="1696"/>
    </location>
</feature>
<feature type="domain" description="ZP" evidence="6">
    <location>
        <begin position="6719"/>
        <end position="6961"/>
    </location>
</feature>
<feature type="domain" description="EGF-like" evidence="5">
    <location>
        <begin position="4868"/>
        <end position="4904"/>
    </location>
</feature>
<dbReference type="Gene3D" id="2.10.25.10">
    <property type="entry name" value="Laminin"/>
    <property type="match status" value="2"/>
</dbReference>
<reference evidence="7 8" key="1">
    <citation type="submission" date="2023-10" db="EMBL/GenBank/DDBJ databases">
        <title>Genomes of two closely related lineages of the louse Polyplax serrata with different host specificities.</title>
        <authorList>
            <person name="Martinu J."/>
            <person name="Tarabai H."/>
            <person name="Stefka J."/>
            <person name="Hypsa V."/>
        </authorList>
    </citation>
    <scope>NUCLEOTIDE SEQUENCE [LARGE SCALE GENOMIC DNA]</scope>
    <source>
        <strain evidence="7">HR10_N</strain>
    </source>
</reference>
<feature type="transmembrane region" description="Helical" evidence="4">
    <location>
        <begin position="7029"/>
        <end position="7057"/>
    </location>
</feature>
<comment type="caution">
    <text evidence="7">The sequence shown here is derived from an EMBL/GenBank/DDBJ whole genome shotgun (WGS) entry which is preliminary data.</text>
</comment>
<dbReference type="InterPro" id="IPR048407">
    <property type="entry name" value="Dumpy_DPY"/>
</dbReference>
<dbReference type="InterPro" id="IPR003645">
    <property type="entry name" value="Fol_N"/>
</dbReference>
<feature type="disulfide bond" evidence="2">
    <location>
        <begin position="4715"/>
        <end position="4725"/>
    </location>
</feature>
<feature type="domain" description="EGF-like" evidence="5">
    <location>
        <begin position="2824"/>
        <end position="2863"/>
    </location>
</feature>
<keyword evidence="4" id="KW-0812">Transmembrane</keyword>
<feature type="domain" description="EGF-like" evidence="5">
    <location>
        <begin position="5748"/>
        <end position="5787"/>
    </location>
</feature>
<gene>
    <name evidence="7" type="ORF">RUM43_005321</name>
</gene>
<feature type="domain" description="EGF-like" evidence="5">
    <location>
        <begin position="3248"/>
        <end position="3286"/>
    </location>
</feature>